<feature type="transmembrane region" description="Helical" evidence="7">
    <location>
        <begin position="260"/>
        <end position="279"/>
    </location>
</feature>
<dbReference type="PANTHER" id="PTHR43227:SF11">
    <property type="entry name" value="BLL4140 PROTEIN"/>
    <property type="match status" value="1"/>
</dbReference>
<dbReference type="GO" id="GO:0005886">
    <property type="term" value="C:plasma membrane"/>
    <property type="evidence" value="ECO:0007669"/>
    <property type="project" value="UniProtKB-SubCell"/>
</dbReference>
<evidence type="ECO:0000259" key="8">
    <source>
        <dbReference type="PROSITE" id="PS50928"/>
    </source>
</evidence>
<proteinExistence type="inferred from homology"/>
<dbReference type="PATRIC" id="fig|93930.3.peg.1352"/>
<dbReference type="GO" id="GO:0055085">
    <property type="term" value="P:transmembrane transport"/>
    <property type="evidence" value="ECO:0007669"/>
    <property type="project" value="InterPro"/>
</dbReference>
<evidence type="ECO:0000256" key="1">
    <source>
        <dbReference type="ARBA" id="ARBA00004651"/>
    </source>
</evidence>
<dbReference type="InterPro" id="IPR000515">
    <property type="entry name" value="MetI-like"/>
</dbReference>
<dbReference type="InterPro" id="IPR035906">
    <property type="entry name" value="MetI-like_sf"/>
</dbReference>
<organism evidence="9 10">
    <name type="scientific">Thermotoga petrophila</name>
    <dbReference type="NCBI Taxonomy" id="93929"/>
    <lineage>
        <taxon>Bacteria</taxon>
        <taxon>Thermotogati</taxon>
        <taxon>Thermotogota</taxon>
        <taxon>Thermotogae</taxon>
        <taxon>Thermotogales</taxon>
        <taxon>Thermotogaceae</taxon>
        <taxon>Thermotoga</taxon>
    </lineage>
</organism>
<accession>A0A101ER54</accession>
<name>A0A101ER54_9THEM</name>
<dbReference type="PANTHER" id="PTHR43227">
    <property type="entry name" value="BLL4140 PROTEIN"/>
    <property type="match status" value="1"/>
</dbReference>
<keyword evidence="4 7" id="KW-0812">Transmembrane</keyword>
<dbReference type="Gene3D" id="1.10.3720.10">
    <property type="entry name" value="MetI-like"/>
    <property type="match status" value="1"/>
</dbReference>
<keyword evidence="5 7" id="KW-1133">Transmembrane helix</keyword>
<comment type="caution">
    <text evidence="9">The sequence shown here is derived from an EMBL/GenBank/DDBJ whole genome shotgun (WGS) entry which is preliminary data.</text>
</comment>
<feature type="domain" description="ABC transmembrane type-1" evidence="8">
    <location>
        <begin position="68"/>
        <end position="279"/>
    </location>
</feature>
<dbReference type="SUPFAM" id="SSF161098">
    <property type="entry name" value="MetI-like"/>
    <property type="match status" value="1"/>
</dbReference>
<keyword evidence="6 7" id="KW-0472">Membrane</keyword>
<reference evidence="9 10" key="1">
    <citation type="journal article" date="2015" name="MBio">
        <title>Genome-Resolved Metagenomic Analysis Reveals Roles for Candidate Phyla and Other Microbial Community Members in Biogeochemical Transformations in Oil Reservoirs.</title>
        <authorList>
            <person name="Hu P."/>
            <person name="Tom L."/>
            <person name="Singh A."/>
            <person name="Thomas B.C."/>
            <person name="Baker B.J."/>
            <person name="Piceno Y.M."/>
            <person name="Andersen G.L."/>
            <person name="Banfield J.F."/>
        </authorList>
    </citation>
    <scope>NUCLEOTIDE SEQUENCE [LARGE SCALE GENOMIC DNA]</scope>
    <source>
        <strain evidence="9">46_26</strain>
    </source>
</reference>
<protein>
    <submittedName>
        <fullName evidence="9">Binding-protein-dependent transport systems inner membrane component</fullName>
    </submittedName>
</protein>
<gene>
    <name evidence="9" type="ORF">XD57_0508</name>
</gene>
<evidence type="ECO:0000256" key="5">
    <source>
        <dbReference type="ARBA" id="ARBA00022989"/>
    </source>
</evidence>
<feature type="transmembrane region" description="Helical" evidence="7">
    <location>
        <begin position="206"/>
        <end position="226"/>
    </location>
</feature>
<sequence>MSLRRREARLGWGLVSIYFLYTAIFWGYPFVWMLILAFSRWKFVGSPKFVGLQNFFRIFEDKMFWRVFLNTMNFLSYFIPMVFIASILFAIALNRMKYFKTFVTLSFLVAYVSSGVAYSIMFQRIFSETGPINRFLYNAFGITIPWFTDPQLAMLTIAIMVTWKFVGYYGLILYSGLQAIPKSIFEAAELDGATSWVKFWKITLPLLNPAIVTVLILAVNLSFGIFTEPYMITGGGPMNRTLTFMLYMYNTAFQRINPSYATTIAIMTALINFSIVIFIRKVIEKEVTIV</sequence>
<dbReference type="InterPro" id="IPR050809">
    <property type="entry name" value="UgpAE/MalFG_permease"/>
</dbReference>
<evidence type="ECO:0000256" key="2">
    <source>
        <dbReference type="ARBA" id="ARBA00022448"/>
    </source>
</evidence>
<keyword evidence="2 7" id="KW-0813">Transport</keyword>
<evidence type="ECO:0000256" key="6">
    <source>
        <dbReference type="ARBA" id="ARBA00023136"/>
    </source>
</evidence>
<dbReference type="EMBL" id="LGFG01000027">
    <property type="protein sequence ID" value="KUK23398.1"/>
    <property type="molecule type" value="Genomic_DNA"/>
</dbReference>
<keyword evidence="3" id="KW-1003">Cell membrane</keyword>
<feature type="transmembrane region" description="Helical" evidence="7">
    <location>
        <begin position="12"/>
        <end position="38"/>
    </location>
</feature>
<feature type="transmembrane region" description="Helical" evidence="7">
    <location>
        <begin position="74"/>
        <end position="93"/>
    </location>
</feature>
<evidence type="ECO:0000256" key="3">
    <source>
        <dbReference type="ARBA" id="ARBA00022475"/>
    </source>
</evidence>
<evidence type="ECO:0000256" key="7">
    <source>
        <dbReference type="RuleBase" id="RU363032"/>
    </source>
</evidence>
<dbReference type="Proteomes" id="UP000058636">
    <property type="component" value="Unassembled WGS sequence"/>
</dbReference>
<dbReference type="CDD" id="cd06261">
    <property type="entry name" value="TM_PBP2"/>
    <property type="match status" value="1"/>
</dbReference>
<dbReference type="PROSITE" id="PS50928">
    <property type="entry name" value="ABC_TM1"/>
    <property type="match status" value="1"/>
</dbReference>
<evidence type="ECO:0000256" key="4">
    <source>
        <dbReference type="ARBA" id="ARBA00022692"/>
    </source>
</evidence>
<comment type="similarity">
    <text evidence="7">Belongs to the binding-protein-dependent transport system permease family.</text>
</comment>
<dbReference type="Pfam" id="PF00528">
    <property type="entry name" value="BPD_transp_1"/>
    <property type="match status" value="1"/>
</dbReference>
<feature type="transmembrane region" description="Helical" evidence="7">
    <location>
        <begin position="105"/>
        <end position="126"/>
    </location>
</feature>
<feature type="transmembrane region" description="Helical" evidence="7">
    <location>
        <begin position="152"/>
        <end position="174"/>
    </location>
</feature>
<dbReference type="AlphaFoldDB" id="A0A101ER54"/>
<evidence type="ECO:0000313" key="9">
    <source>
        <dbReference type="EMBL" id="KUK23398.1"/>
    </source>
</evidence>
<evidence type="ECO:0000313" key="10">
    <source>
        <dbReference type="Proteomes" id="UP000058636"/>
    </source>
</evidence>
<comment type="subcellular location">
    <subcellularLocation>
        <location evidence="1 7">Cell membrane</location>
        <topology evidence="1 7">Multi-pass membrane protein</topology>
    </subcellularLocation>
</comment>